<sequence>MKEDKMKASLFCIKCMDDTIHEVTYVDNILYEIRCEVCSLSDSRGADIQRELYLNYMERVFSKPKRFKNEAGDNLPHFLFSLPYRVMSKPFRTYKEIKDMLKYKRKI</sequence>
<evidence type="ECO:0000313" key="1">
    <source>
        <dbReference type="EMBL" id="RNB88655.1"/>
    </source>
</evidence>
<dbReference type="EMBL" id="RHHU01000003">
    <property type="protein sequence ID" value="RNB88655.1"/>
    <property type="molecule type" value="Genomic_DNA"/>
</dbReference>
<reference evidence="1 2" key="1">
    <citation type="submission" date="2018-10" db="EMBL/GenBank/DDBJ databases">
        <title>Phylogenomics of Brevibacillus.</title>
        <authorList>
            <person name="Dunlap C."/>
        </authorList>
    </citation>
    <scope>NUCLEOTIDE SEQUENCE [LARGE SCALE GENOMIC DNA]</scope>
    <source>
        <strain evidence="1 2">JCM 15774</strain>
    </source>
</reference>
<organism evidence="1 2">
    <name type="scientific">Brevibacillus nitrificans</name>
    <dbReference type="NCBI Taxonomy" id="651560"/>
    <lineage>
        <taxon>Bacteria</taxon>
        <taxon>Bacillati</taxon>
        <taxon>Bacillota</taxon>
        <taxon>Bacilli</taxon>
        <taxon>Bacillales</taxon>
        <taxon>Paenibacillaceae</taxon>
        <taxon>Brevibacillus</taxon>
    </lineage>
</organism>
<gene>
    <name evidence="1" type="ORF">EDM59_05965</name>
</gene>
<dbReference type="Proteomes" id="UP000269573">
    <property type="component" value="Unassembled WGS sequence"/>
</dbReference>
<keyword evidence="2" id="KW-1185">Reference proteome</keyword>
<dbReference type="GeneID" id="301131060"/>
<comment type="caution">
    <text evidence="1">The sequence shown here is derived from an EMBL/GenBank/DDBJ whole genome shotgun (WGS) entry which is preliminary data.</text>
</comment>
<evidence type="ECO:0008006" key="3">
    <source>
        <dbReference type="Google" id="ProtNLM"/>
    </source>
</evidence>
<proteinExistence type="predicted"/>
<name>A0A3M8DMJ0_9BACL</name>
<accession>A0A3M8DMJ0</accession>
<protein>
    <recommendedName>
        <fullName evidence="3">Bh protein</fullName>
    </recommendedName>
</protein>
<evidence type="ECO:0000313" key="2">
    <source>
        <dbReference type="Proteomes" id="UP000269573"/>
    </source>
</evidence>
<dbReference type="RefSeq" id="WP_122922755.1">
    <property type="nucleotide sequence ID" value="NZ_JARMEQ010000016.1"/>
</dbReference>
<dbReference type="AlphaFoldDB" id="A0A3M8DMJ0"/>